<dbReference type="Pfam" id="PF10722">
    <property type="entry name" value="YbjN"/>
    <property type="match status" value="1"/>
</dbReference>
<evidence type="ECO:0008006" key="2">
    <source>
        <dbReference type="Google" id="ProtNLM"/>
    </source>
</evidence>
<gene>
    <name evidence="1" type="ORF">METZ01_LOCUS76069</name>
</gene>
<protein>
    <recommendedName>
        <fullName evidence="2">YbjN domain-containing protein</fullName>
    </recommendedName>
</protein>
<sequence length="162" mass="18849">MDQENFVLNPIDIVEDVIHGKKWSFSRSDDYELVAEIASQWCQYRLYFTWSEQIRAISFTVTFDIKFPQSKYESAHELLALINEKLWIGHFDITKKNGIPAYRHTVLSLPENEMLQHQLEDLVDIAIYECEKYYPAFQLVLFDDSLPSNALSVSTFDTIGSA</sequence>
<evidence type="ECO:0000313" key="1">
    <source>
        <dbReference type="EMBL" id="SVA23215.1"/>
    </source>
</evidence>
<dbReference type="AlphaFoldDB" id="A0A381U4P7"/>
<dbReference type="InterPro" id="IPR019660">
    <property type="entry name" value="Put_sensory_transdc_reg_YbjN"/>
</dbReference>
<reference evidence="1" key="1">
    <citation type="submission" date="2018-05" db="EMBL/GenBank/DDBJ databases">
        <authorList>
            <person name="Lanie J.A."/>
            <person name="Ng W.-L."/>
            <person name="Kazmierczak K.M."/>
            <person name="Andrzejewski T.M."/>
            <person name="Davidsen T.M."/>
            <person name="Wayne K.J."/>
            <person name="Tettelin H."/>
            <person name="Glass J.I."/>
            <person name="Rusch D."/>
            <person name="Podicherti R."/>
            <person name="Tsui H.-C.T."/>
            <person name="Winkler M.E."/>
        </authorList>
    </citation>
    <scope>NUCLEOTIDE SEQUENCE</scope>
</reference>
<proteinExistence type="predicted"/>
<accession>A0A381U4P7</accession>
<organism evidence="1">
    <name type="scientific">marine metagenome</name>
    <dbReference type="NCBI Taxonomy" id="408172"/>
    <lineage>
        <taxon>unclassified sequences</taxon>
        <taxon>metagenomes</taxon>
        <taxon>ecological metagenomes</taxon>
    </lineage>
</organism>
<name>A0A381U4P7_9ZZZZ</name>
<dbReference type="EMBL" id="UINC01005734">
    <property type="protein sequence ID" value="SVA23215.1"/>
    <property type="molecule type" value="Genomic_DNA"/>
</dbReference>
<dbReference type="CDD" id="cd17033">
    <property type="entry name" value="DR1245-like"/>
    <property type="match status" value="1"/>
</dbReference>